<gene>
    <name evidence="2" type="ORF">R4Z09_19105</name>
</gene>
<protein>
    <submittedName>
        <fullName evidence="2">Uncharacterized protein</fullName>
    </submittedName>
</protein>
<name>A0ABZ2CAA4_9BACI</name>
<dbReference type="RefSeq" id="WP_338448339.1">
    <property type="nucleotide sequence ID" value="NZ_CP137640.1"/>
</dbReference>
<evidence type="ECO:0000313" key="3">
    <source>
        <dbReference type="Proteomes" id="UP001357223"/>
    </source>
</evidence>
<proteinExistence type="predicted"/>
<reference evidence="2 3" key="1">
    <citation type="submission" date="2023-10" db="EMBL/GenBank/DDBJ databases">
        <title>Niallia locisalis sp.nov. isolated from a salt pond sample.</title>
        <authorList>
            <person name="Li X.-J."/>
            <person name="Dong L."/>
        </authorList>
    </citation>
    <scope>NUCLEOTIDE SEQUENCE [LARGE SCALE GENOMIC DNA]</scope>
    <source>
        <strain evidence="2 3">DSM 29761</strain>
    </source>
</reference>
<feature type="transmembrane region" description="Helical" evidence="1">
    <location>
        <begin position="120"/>
        <end position="140"/>
    </location>
</feature>
<sequence length="142" mass="16882">MFMFSIIASVTFIDFPKINESIISEEVDPTFKDALEIYEKQQEVEKQNKRKWKVSNEFVMIAVTIGAVLDIIIVIVWARTQNRKLKESKDIKKRKWLYSKLFWNIVALGVIQPKETKFVINWYNVVAVSILIHLFFYYLLMK</sequence>
<evidence type="ECO:0000256" key="1">
    <source>
        <dbReference type="SAM" id="Phobius"/>
    </source>
</evidence>
<feature type="transmembrane region" description="Helical" evidence="1">
    <location>
        <begin position="58"/>
        <end position="77"/>
    </location>
</feature>
<dbReference type="EMBL" id="CP137640">
    <property type="protein sequence ID" value="WVX79405.1"/>
    <property type="molecule type" value="Genomic_DNA"/>
</dbReference>
<accession>A0ABZ2CAA4</accession>
<dbReference type="Proteomes" id="UP001357223">
    <property type="component" value="Chromosome"/>
</dbReference>
<keyword evidence="1" id="KW-0472">Membrane</keyword>
<keyword evidence="3" id="KW-1185">Reference proteome</keyword>
<feature type="transmembrane region" description="Helical" evidence="1">
    <location>
        <begin position="97"/>
        <end position="114"/>
    </location>
</feature>
<organism evidence="2 3">
    <name type="scientific">Niallia oryzisoli</name>
    <dbReference type="NCBI Taxonomy" id="1737571"/>
    <lineage>
        <taxon>Bacteria</taxon>
        <taxon>Bacillati</taxon>
        <taxon>Bacillota</taxon>
        <taxon>Bacilli</taxon>
        <taxon>Bacillales</taxon>
        <taxon>Bacillaceae</taxon>
        <taxon>Niallia</taxon>
    </lineage>
</organism>
<evidence type="ECO:0000313" key="2">
    <source>
        <dbReference type="EMBL" id="WVX79405.1"/>
    </source>
</evidence>
<keyword evidence="1" id="KW-0812">Transmembrane</keyword>
<keyword evidence="1" id="KW-1133">Transmembrane helix</keyword>